<evidence type="ECO:0000256" key="5">
    <source>
        <dbReference type="PIRSR" id="PIRSR606710-2"/>
    </source>
</evidence>
<reference evidence="8 9" key="1">
    <citation type="submission" date="2021-12" db="EMBL/GenBank/DDBJ databases">
        <title>Genome sequencing of bacteria with rrn-lacking chromosome and rrn-plasmid.</title>
        <authorList>
            <person name="Anda M."/>
            <person name="Iwasaki W."/>
        </authorList>
    </citation>
    <scope>NUCLEOTIDE SEQUENCE [LARGE SCALE GENOMIC DNA]</scope>
    <source>
        <strain evidence="8 9">NBRC 15940</strain>
    </source>
</reference>
<dbReference type="Pfam" id="PF17851">
    <property type="entry name" value="GH43_C2"/>
    <property type="match status" value="1"/>
</dbReference>
<keyword evidence="2 6" id="KW-0378">Hydrolase</keyword>
<evidence type="ECO:0000313" key="9">
    <source>
        <dbReference type="Proteomes" id="UP001310022"/>
    </source>
</evidence>
<organism evidence="8 9">
    <name type="scientific">Persicobacter diffluens</name>
    <dbReference type="NCBI Taxonomy" id="981"/>
    <lineage>
        <taxon>Bacteria</taxon>
        <taxon>Pseudomonadati</taxon>
        <taxon>Bacteroidota</taxon>
        <taxon>Cytophagia</taxon>
        <taxon>Cytophagales</taxon>
        <taxon>Persicobacteraceae</taxon>
        <taxon>Persicobacter</taxon>
    </lineage>
</organism>
<dbReference type="SUPFAM" id="SSF49899">
    <property type="entry name" value="Concanavalin A-like lectins/glucanases"/>
    <property type="match status" value="1"/>
</dbReference>
<protein>
    <submittedName>
        <fullName evidence="8">Glycoside hydrolase</fullName>
    </submittedName>
</protein>
<feature type="site" description="Important for catalytic activity, responsible for pKa modulation of the active site Glu and correct orientation of both the proton donor and substrate" evidence="5">
    <location>
        <position position="159"/>
    </location>
</feature>
<dbReference type="InterPro" id="IPR041542">
    <property type="entry name" value="GH43_C2"/>
</dbReference>
<proteinExistence type="inferred from homology"/>
<keyword evidence="9" id="KW-1185">Reference proteome</keyword>
<dbReference type="CDD" id="cd09001">
    <property type="entry name" value="GH43_FsAxh1-like"/>
    <property type="match status" value="1"/>
</dbReference>
<dbReference type="InterPro" id="IPR006710">
    <property type="entry name" value="Glyco_hydro_43"/>
</dbReference>
<evidence type="ECO:0000313" key="8">
    <source>
        <dbReference type="EMBL" id="GJM64240.1"/>
    </source>
</evidence>
<accession>A0AAN5ALQ7</accession>
<dbReference type="Proteomes" id="UP001310022">
    <property type="component" value="Unassembled WGS sequence"/>
</dbReference>
<feature type="domain" description="Beta-xylosidase C-terminal Concanavalin A-like" evidence="7">
    <location>
        <begin position="345"/>
        <end position="540"/>
    </location>
</feature>
<gene>
    <name evidence="8" type="ORF">PEDI_47920</name>
</gene>
<dbReference type="InterPro" id="IPR051795">
    <property type="entry name" value="Glycosyl_Hydrlase_43"/>
</dbReference>
<dbReference type="InterPro" id="IPR013320">
    <property type="entry name" value="ConA-like_dom_sf"/>
</dbReference>
<dbReference type="Pfam" id="PF04616">
    <property type="entry name" value="Glyco_hydro_43"/>
    <property type="match status" value="1"/>
</dbReference>
<feature type="active site" description="Proton acceptor" evidence="4">
    <location>
        <position position="52"/>
    </location>
</feature>
<dbReference type="EMBL" id="BQKE01000004">
    <property type="protein sequence ID" value="GJM64240.1"/>
    <property type="molecule type" value="Genomic_DNA"/>
</dbReference>
<dbReference type="GO" id="GO:0005975">
    <property type="term" value="P:carbohydrate metabolic process"/>
    <property type="evidence" value="ECO:0007669"/>
    <property type="project" value="InterPro"/>
</dbReference>
<comment type="similarity">
    <text evidence="1 6">Belongs to the glycosyl hydrolase 43 family.</text>
</comment>
<dbReference type="AlphaFoldDB" id="A0AAN5ALQ7"/>
<name>A0AAN5ALQ7_9BACT</name>
<sequence length="544" mass="62272">MKIRLIIFNSSVFGWLLLSLNLYAQIASNNIWQADLNKGKYQNPILYADYSDPDICKVGDDFYMTSSSFNCVPALPILHSKDLVNWRIINYAIPHFPDEYYNKVQHGNGVWAPSIRHHQGWFYIFWGDPDRGIYMVKTKDPESAWSTPILIKKAAGNIDPCPLWDDDGKVYMVHAFANSRAGVSDVLQVQELSPEDMSVTRNRKIVIVGYPENFTLEGPKFYKRNGYYYIFAPAGGVAEGWQMVFRADNPFGPYEGRKVLEQGNSPINGPHQGGYVELDNGECWFVHFQEKLPYGRIVHLQPMSWENDWPIIGYHPSEMAVGMPVTMHSKPNIKYKGPKFELPLSDEFNQDQFHLGWQWQANPHNSWYAMNERPGYLRLYSQYHSQTSKNVWEQPNLLLQKIPGPSFSAQTCFDVSQLLQGERAGFIMMGMDYAALNLENVGEGKSKLKLVRNYKAHKGNLEEVLLSKVLDKQTIWLSMQMKEGGTTTFSYSIDGKNFNPIIGDFTAEEGRWIGAKIGLFSQKNSYTGPVGYVDVDFFRINNFE</sequence>
<dbReference type="PANTHER" id="PTHR42812">
    <property type="entry name" value="BETA-XYLOSIDASE"/>
    <property type="match status" value="1"/>
</dbReference>
<dbReference type="Gene3D" id="2.115.10.20">
    <property type="entry name" value="Glycosyl hydrolase domain, family 43"/>
    <property type="match status" value="1"/>
</dbReference>
<dbReference type="PANTHER" id="PTHR42812:SF12">
    <property type="entry name" value="BETA-XYLOSIDASE-RELATED"/>
    <property type="match status" value="1"/>
</dbReference>
<dbReference type="SUPFAM" id="SSF75005">
    <property type="entry name" value="Arabinanase/levansucrase/invertase"/>
    <property type="match status" value="1"/>
</dbReference>
<dbReference type="RefSeq" id="WP_338239319.1">
    <property type="nucleotide sequence ID" value="NZ_BQKE01000004.1"/>
</dbReference>
<evidence type="ECO:0000256" key="1">
    <source>
        <dbReference type="ARBA" id="ARBA00009865"/>
    </source>
</evidence>
<dbReference type="Gene3D" id="2.60.120.200">
    <property type="match status" value="1"/>
</dbReference>
<keyword evidence="3 6" id="KW-0326">Glycosidase</keyword>
<evidence type="ECO:0000256" key="6">
    <source>
        <dbReference type="RuleBase" id="RU361187"/>
    </source>
</evidence>
<evidence type="ECO:0000259" key="7">
    <source>
        <dbReference type="Pfam" id="PF17851"/>
    </source>
</evidence>
<dbReference type="InterPro" id="IPR023296">
    <property type="entry name" value="Glyco_hydro_beta-prop_sf"/>
</dbReference>
<evidence type="ECO:0000256" key="2">
    <source>
        <dbReference type="ARBA" id="ARBA00022801"/>
    </source>
</evidence>
<evidence type="ECO:0000256" key="3">
    <source>
        <dbReference type="ARBA" id="ARBA00023295"/>
    </source>
</evidence>
<feature type="active site" description="Proton donor" evidence="4">
    <location>
        <position position="217"/>
    </location>
</feature>
<evidence type="ECO:0000256" key="4">
    <source>
        <dbReference type="PIRSR" id="PIRSR606710-1"/>
    </source>
</evidence>
<dbReference type="GO" id="GO:0004553">
    <property type="term" value="F:hydrolase activity, hydrolyzing O-glycosyl compounds"/>
    <property type="evidence" value="ECO:0007669"/>
    <property type="project" value="InterPro"/>
</dbReference>
<comment type="caution">
    <text evidence="8">The sequence shown here is derived from an EMBL/GenBank/DDBJ whole genome shotgun (WGS) entry which is preliminary data.</text>
</comment>